<dbReference type="HOGENOM" id="CLU_139280_0_0_1"/>
<name>A0A0D0CNG0_9AGAR</name>
<gene>
    <name evidence="1" type="ORF">GYMLUDRAFT_247588</name>
</gene>
<protein>
    <submittedName>
        <fullName evidence="1">Uncharacterized protein</fullName>
    </submittedName>
</protein>
<evidence type="ECO:0000313" key="1">
    <source>
        <dbReference type="EMBL" id="KIK56808.1"/>
    </source>
</evidence>
<proteinExistence type="predicted"/>
<evidence type="ECO:0000313" key="2">
    <source>
        <dbReference type="Proteomes" id="UP000053593"/>
    </source>
</evidence>
<accession>A0A0D0CNG0</accession>
<dbReference type="EMBL" id="KN834795">
    <property type="protein sequence ID" value="KIK56808.1"/>
    <property type="molecule type" value="Genomic_DNA"/>
</dbReference>
<keyword evidence="2" id="KW-1185">Reference proteome</keyword>
<sequence length="122" mass="13410">MLEAPLVQVNDMDSNDLPSSAAIAIDTDNDNDSASITSSPAKWVKDCKDKINEKVLMEVMKELLSGVEVDEVFNFLPSPNLDDIAKGKTGFDPSTVAHCHTLVDDNVQNWIWQWYNSAGAVL</sequence>
<organism evidence="1 2">
    <name type="scientific">Collybiopsis luxurians FD-317 M1</name>
    <dbReference type="NCBI Taxonomy" id="944289"/>
    <lineage>
        <taxon>Eukaryota</taxon>
        <taxon>Fungi</taxon>
        <taxon>Dikarya</taxon>
        <taxon>Basidiomycota</taxon>
        <taxon>Agaricomycotina</taxon>
        <taxon>Agaricomycetes</taxon>
        <taxon>Agaricomycetidae</taxon>
        <taxon>Agaricales</taxon>
        <taxon>Marasmiineae</taxon>
        <taxon>Omphalotaceae</taxon>
        <taxon>Collybiopsis</taxon>
        <taxon>Collybiopsis luxurians</taxon>
    </lineage>
</organism>
<dbReference type="AlphaFoldDB" id="A0A0D0CNG0"/>
<dbReference type="Proteomes" id="UP000053593">
    <property type="component" value="Unassembled WGS sequence"/>
</dbReference>
<reference evidence="1 2" key="1">
    <citation type="submission" date="2014-04" db="EMBL/GenBank/DDBJ databases">
        <title>Evolutionary Origins and Diversification of the Mycorrhizal Mutualists.</title>
        <authorList>
            <consortium name="DOE Joint Genome Institute"/>
            <consortium name="Mycorrhizal Genomics Consortium"/>
            <person name="Kohler A."/>
            <person name="Kuo A."/>
            <person name="Nagy L.G."/>
            <person name="Floudas D."/>
            <person name="Copeland A."/>
            <person name="Barry K.W."/>
            <person name="Cichocki N."/>
            <person name="Veneault-Fourrey C."/>
            <person name="LaButti K."/>
            <person name="Lindquist E.A."/>
            <person name="Lipzen A."/>
            <person name="Lundell T."/>
            <person name="Morin E."/>
            <person name="Murat C."/>
            <person name="Riley R."/>
            <person name="Ohm R."/>
            <person name="Sun H."/>
            <person name="Tunlid A."/>
            <person name="Henrissat B."/>
            <person name="Grigoriev I.V."/>
            <person name="Hibbett D.S."/>
            <person name="Martin F."/>
        </authorList>
    </citation>
    <scope>NUCLEOTIDE SEQUENCE [LARGE SCALE GENOMIC DNA]</scope>
    <source>
        <strain evidence="1 2">FD-317 M1</strain>
    </source>
</reference>